<dbReference type="STRING" id="585501.HMPREF6123_1802"/>
<evidence type="ECO:0000256" key="1">
    <source>
        <dbReference type="ARBA" id="ARBA00001966"/>
    </source>
</evidence>
<dbReference type="GO" id="GO:0006094">
    <property type="term" value="P:gluconeogenesis"/>
    <property type="evidence" value="ECO:0007669"/>
    <property type="project" value="UniProtKB-KW"/>
</dbReference>
<keyword evidence="6 11" id="KW-0479">Metal-binding</keyword>
<evidence type="ECO:0000256" key="10">
    <source>
        <dbReference type="ARBA" id="ARBA00049406"/>
    </source>
</evidence>
<keyword evidence="4 11" id="KW-0312">Gluconeogenesis</keyword>
<dbReference type="PANTHER" id="PTHR30182:SF1">
    <property type="entry name" value="L-SERINE DEHYDRATASE 1"/>
    <property type="match status" value="1"/>
</dbReference>
<evidence type="ECO:0000313" key="13">
    <source>
        <dbReference type="EMBL" id="EEJ50935.1"/>
    </source>
</evidence>
<comment type="pathway">
    <text evidence="2">Carbohydrate biosynthesis; gluconeogenesis.</text>
</comment>
<sequence>MVHWLPKKGLGQEEKMIKYDTIKEICDKAEARGIKISELCLEDQSEQMGLPKEEIYAMMEKNFDVMVESVGKGGDKNLRSTSGLTGGEGATMLEYSQKAQGGLMGEFMTKAIGRAMCVSNCNAAMGRIVATPTAGSCGILPGCLVSMYQDKGYNKKDIVMSIFTAAAFGMVIAKQASIAGAEGGCQAECGSASGMAAASLVELMGGSPKACGDALGMSLVNQMGLVCDPVAGLVEIPCIKRNVSGVVIAFSSADMALAGVELKIPVDECIAAMKSVGDSMSSALKETAMGGLAASPTGIRLRKEVFGE</sequence>
<dbReference type="eggNOG" id="COG1760">
    <property type="taxonomic scope" value="Bacteria"/>
</dbReference>
<dbReference type="AlphaFoldDB" id="C2KZ83"/>
<dbReference type="GO" id="GO:0046872">
    <property type="term" value="F:metal ion binding"/>
    <property type="evidence" value="ECO:0007669"/>
    <property type="project" value="UniProtKB-KW"/>
</dbReference>
<dbReference type="NCBIfam" id="TIGR00718">
    <property type="entry name" value="sda_alpha"/>
    <property type="match status" value="1"/>
</dbReference>
<keyword evidence="9 11" id="KW-0456">Lyase</keyword>
<dbReference type="FunCoup" id="C2KZ83">
    <property type="interactions" value="119"/>
</dbReference>
<dbReference type="InParanoid" id="C2KZ83"/>
<dbReference type="InterPro" id="IPR005130">
    <property type="entry name" value="Ser_deHydtase-like_asu"/>
</dbReference>
<evidence type="ECO:0000256" key="7">
    <source>
        <dbReference type="ARBA" id="ARBA00023004"/>
    </source>
</evidence>
<evidence type="ECO:0000256" key="2">
    <source>
        <dbReference type="ARBA" id="ARBA00004742"/>
    </source>
</evidence>
<gene>
    <name evidence="13" type="primary">sdaAA</name>
    <name evidence="13" type="ORF">HMPREF6123_1802</name>
</gene>
<comment type="catalytic activity">
    <reaction evidence="10 11">
        <text>L-serine = pyruvate + NH4(+)</text>
        <dbReference type="Rhea" id="RHEA:19169"/>
        <dbReference type="ChEBI" id="CHEBI:15361"/>
        <dbReference type="ChEBI" id="CHEBI:28938"/>
        <dbReference type="ChEBI" id="CHEBI:33384"/>
        <dbReference type="EC" id="4.3.1.17"/>
    </reaction>
</comment>
<organism evidence="13 14">
    <name type="scientific">Oribacterium sinus F0268</name>
    <dbReference type="NCBI Taxonomy" id="585501"/>
    <lineage>
        <taxon>Bacteria</taxon>
        <taxon>Bacillati</taxon>
        <taxon>Bacillota</taxon>
        <taxon>Clostridia</taxon>
        <taxon>Lachnospirales</taxon>
        <taxon>Lachnospiraceae</taxon>
        <taxon>Oribacterium</taxon>
    </lineage>
</organism>
<accession>C2KZ83</accession>
<evidence type="ECO:0000259" key="12">
    <source>
        <dbReference type="Pfam" id="PF03313"/>
    </source>
</evidence>
<dbReference type="HOGENOM" id="CLU_022305_2_0_9"/>
<evidence type="ECO:0000256" key="11">
    <source>
        <dbReference type="RuleBase" id="RU366059"/>
    </source>
</evidence>
<evidence type="ECO:0000256" key="8">
    <source>
        <dbReference type="ARBA" id="ARBA00023014"/>
    </source>
</evidence>
<dbReference type="InterPro" id="IPR004642">
    <property type="entry name" value="Ser_deHydtase_asu"/>
</dbReference>
<evidence type="ECO:0000256" key="5">
    <source>
        <dbReference type="ARBA" id="ARBA00022485"/>
    </source>
</evidence>
<name>C2KZ83_9FIRM</name>
<evidence type="ECO:0000256" key="3">
    <source>
        <dbReference type="ARBA" id="ARBA00008636"/>
    </source>
</evidence>
<feature type="domain" description="Serine dehydratase-like alpha subunit" evidence="12">
    <location>
        <begin position="32"/>
        <end position="293"/>
    </location>
</feature>
<evidence type="ECO:0000313" key="14">
    <source>
        <dbReference type="Proteomes" id="UP000004121"/>
    </source>
</evidence>
<comment type="cofactor">
    <cofactor evidence="1 11">
        <name>[4Fe-4S] cluster</name>
        <dbReference type="ChEBI" id="CHEBI:49883"/>
    </cofactor>
</comment>
<dbReference type="InterPro" id="IPR051318">
    <property type="entry name" value="Fe-S_L-Ser"/>
</dbReference>
<dbReference type="Proteomes" id="UP000004121">
    <property type="component" value="Unassembled WGS sequence"/>
</dbReference>
<comment type="similarity">
    <text evidence="3 11">Belongs to the iron-sulfur dependent L-serine dehydratase family.</text>
</comment>
<dbReference type="PANTHER" id="PTHR30182">
    <property type="entry name" value="L-SERINE DEHYDRATASE"/>
    <property type="match status" value="1"/>
</dbReference>
<keyword evidence="5 11" id="KW-0004">4Fe-4S</keyword>
<proteinExistence type="inferred from homology"/>
<dbReference type="GO" id="GO:0051539">
    <property type="term" value="F:4 iron, 4 sulfur cluster binding"/>
    <property type="evidence" value="ECO:0007669"/>
    <property type="project" value="UniProtKB-UniRule"/>
</dbReference>
<dbReference type="EMBL" id="ACKX01000181">
    <property type="protein sequence ID" value="EEJ50935.1"/>
    <property type="molecule type" value="Genomic_DNA"/>
</dbReference>
<evidence type="ECO:0000256" key="4">
    <source>
        <dbReference type="ARBA" id="ARBA00022432"/>
    </source>
</evidence>
<keyword evidence="14" id="KW-1185">Reference proteome</keyword>
<evidence type="ECO:0000256" key="9">
    <source>
        <dbReference type="ARBA" id="ARBA00023239"/>
    </source>
</evidence>
<keyword evidence="7 11" id="KW-0408">Iron</keyword>
<dbReference type="EC" id="4.3.1.17" evidence="11"/>
<dbReference type="Pfam" id="PF03313">
    <property type="entry name" value="SDH_alpha"/>
    <property type="match status" value="1"/>
</dbReference>
<dbReference type="GO" id="GO:0003941">
    <property type="term" value="F:L-serine ammonia-lyase activity"/>
    <property type="evidence" value="ECO:0007669"/>
    <property type="project" value="UniProtKB-UniRule"/>
</dbReference>
<reference evidence="13 14" key="1">
    <citation type="submission" date="2009-04" db="EMBL/GenBank/DDBJ databases">
        <authorList>
            <person name="Qin X."/>
            <person name="Bachman B."/>
            <person name="Battles P."/>
            <person name="Bell A."/>
            <person name="Bess C."/>
            <person name="Bickham C."/>
            <person name="Chaboub L."/>
            <person name="Chen D."/>
            <person name="Coyle M."/>
            <person name="Deiros D.R."/>
            <person name="Dinh H."/>
            <person name="Forbes L."/>
            <person name="Fowler G."/>
            <person name="Francisco L."/>
            <person name="Fu Q."/>
            <person name="Gubbala S."/>
            <person name="Hale W."/>
            <person name="Han Y."/>
            <person name="Hemphill L."/>
            <person name="Highlander S.K."/>
            <person name="Hirani K."/>
            <person name="Hogues M."/>
            <person name="Jackson L."/>
            <person name="Jakkamsetti A."/>
            <person name="Javaid M."/>
            <person name="Jiang H."/>
            <person name="Korchina V."/>
            <person name="Kovar C."/>
            <person name="Lara F."/>
            <person name="Lee S."/>
            <person name="Mata R."/>
            <person name="Mathew T."/>
            <person name="Moen C."/>
            <person name="Morales K."/>
            <person name="Munidasa M."/>
            <person name="Nazareth L."/>
            <person name="Ngo R."/>
            <person name="Nguyen L."/>
            <person name="Okwuonu G."/>
            <person name="Ongeri F."/>
            <person name="Patil S."/>
            <person name="Petrosino J."/>
            <person name="Pham C."/>
            <person name="Pham P."/>
            <person name="Pu L.-L."/>
            <person name="Puazo M."/>
            <person name="Raj R."/>
            <person name="Reid J."/>
            <person name="Rouhana J."/>
            <person name="Saada N."/>
            <person name="Shang Y."/>
            <person name="Simmons D."/>
            <person name="Thornton R."/>
            <person name="Warren J."/>
            <person name="Weissenberger G."/>
            <person name="Zhang J."/>
            <person name="Zhang L."/>
            <person name="Zhou C."/>
            <person name="Zhu D."/>
            <person name="Muzny D."/>
            <person name="Worley K."/>
            <person name="Gibbs R."/>
        </authorList>
    </citation>
    <scope>NUCLEOTIDE SEQUENCE [LARGE SCALE GENOMIC DNA]</scope>
    <source>
        <strain evidence="13 14">F0268</strain>
    </source>
</reference>
<keyword evidence="8 11" id="KW-0411">Iron-sulfur</keyword>
<evidence type="ECO:0000256" key="6">
    <source>
        <dbReference type="ARBA" id="ARBA00022723"/>
    </source>
</evidence>
<protein>
    <recommendedName>
        <fullName evidence="11">L-serine dehydratase</fullName>
        <ecNumber evidence="11">4.3.1.17</ecNumber>
    </recommendedName>
</protein>
<comment type="caution">
    <text evidence="13">The sequence shown here is derived from an EMBL/GenBank/DDBJ whole genome shotgun (WGS) entry which is preliminary data.</text>
</comment>